<reference evidence="2" key="3">
    <citation type="submission" date="2022-06" db="UniProtKB">
        <authorList>
            <consortium name="EnsemblPlants"/>
        </authorList>
    </citation>
    <scope>IDENTIFICATION</scope>
</reference>
<evidence type="ECO:0000256" key="1">
    <source>
        <dbReference type="SAM" id="MobiDB-lite"/>
    </source>
</evidence>
<organism evidence="2 3">
    <name type="scientific">Triticum urartu</name>
    <name type="common">Red wild einkorn</name>
    <name type="synonym">Crithodium urartu</name>
    <dbReference type="NCBI Taxonomy" id="4572"/>
    <lineage>
        <taxon>Eukaryota</taxon>
        <taxon>Viridiplantae</taxon>
        <taxon>Streptophyta</taxon>
        <taxon>Embryophyta</taxon>
        <taxon>Tracheophyta</taxon>
        <taxon>Spermatophyta</taxon>
        <taxon>Magnoliopsida</taxon>
        <taxon>Liliopsida</taxon>
        <taxon>Poales</taxon>
        <taxon>Poaceae</taxon>
        <taxon>BOP clade</taxon>
        <taxon>Pooideae</taxon>
        <taxon>Triticodae</taxon>
        <taxon>Triticeae</taxon>
        <taxon>Triticinae</taxon>
        <taxon>Triticum</taxon>
    </lineage>
</organism>
<accession>A0A8R7R7G5</accession>
<evidence type="ECO:0000313" key="2">
    <source>
        <dbReference type="EnsemblPlants" id="TuG1812G0700005109.01.T01.cds445417"/>
    </source>
</evidence>
<dbReference type="Gramene" id="TuG1812G0700005109.01.T01">
    <property type="protein sequence ID" value="TuG1812G0700005109.01.T01.cds445417"/>
    <property type="gene ID" value="TuG1812G0700005109.01"/>
</dbReference>
<sequence length="57" mass="6010">LGGVNPCVSHYVGSQATARSPPLAVRRRHTQAIFNPPPSAPTTAVWLPFSTPGTRGE</sequence>
<feature type="region of interest" description="Disordered" evidence="1">
    <location>
        <begin position="33"/>
        <end position="57"/>
    </location>
</feature>
<reference evidence="2" key="2">
    <citation type="submission" date="2018-03" db="EMBL/GenBank/DDBJ databases">
        <title>The Triticum urartu genome reveals the dynamic nature of wheat genome evolution.</title>
        <authorList>
            <person name="Ling H."/>
            <person name="Ma B."/>
            <person name="Shi X."/>
            <person name="Liu H."/>
            <person name="Dong L."/>
            <person name="Sun H."/>
            <person name="Cao Y."/>
            <person name="Gao Q."/>
            <person name="Zheng S."/>
            <person name="Li Y."/>
            <person name="Yu Y."/>
            <person name="Du H."/>
            <person name="Qi M."/>
            <person name="Li Y."/>
            <person name="Yu H."/>
            <person name="Cui Y."/>
            <person name="Wang N."/>
            <person name="Chen C."/>
            <person name="Wu H."/>
            <person name="Zhao Y."/>
            <person name="Zhang J."/>
            <person name="Li Y."/>
            <person name="Zhou W."/>
            <person name="Zhang B."/>
            <person name="Hu W."/>
            <person name="Eijk M."/>
            <person name="Tang J."/>
            <person name="Witsenboer H."/>
            <person name="Zhao S."/>
            <person name="Li Z."/>
            <person name="Zhang A."/>
            <person name="Wang D."/>
            <person name="Liang C."/>
        </authorList>
    </citation>
    <scope>NUCLEOTIDE SEQUENCE [LARGE SCALE GENOMIC DNA]</scope>
    <source>
        <strain evidence="2">cv. G1812</strain>
    </source>
</reference>
<evidence type="ECO:0000313" key="3">
    <source>
        <dbReference type="Proteomes" id="UP000015106"/>
    </source>
</evidence>
<reference evidence="3" key="1">
    <citation type="journal article" date="2013" name="Nature">
        <title>Draft genome of the wheat A-genome progenitor Triticum urartu.</title>
        <authorList>
            <person name="Ling H.Q."/>
            <person name="Zhao S."/>
            <person name="Liu D."/>
            <person name="Wang J."/>
            <person name="Sun H."/>
            <person name="Zhang C."/>
            <person name="Fan H."/>
            <person name="Li D."/>
            <person name="Dong L."/>
            <person name="Tao Y."/>
            <person name="Gao C."/>
            <person name="Wu H."/>
            <person name="Li Y."/>
            <person name="Cui Y."/>
            <person name="Guo X."/>
            <person name="Zheng S."/>
            <person name="Wang B."/>
            <person name="Yu K."/>
            <person name="Liang Q."/>
            <person name="Yang W."/>
            <person name="Lou X."/>
            <person name="Chen J."/>
            <person name="Feng M."/>
            <person name="Jian J."/>
            <person name="Zhang X."/>
            <person name="Luo G."/>
            <person name="Jiang Y."/>
            <person name="Liu J."/>
            <person name="Wang Z."/>
            <person name="Sha Y."/>
            <person name="Zhang B."/>
            <person name="Wu H."/>
            <person name="Tang D."/>
            <person name="Shen Q."/>
            <person name="Xue P."/>
            <person name="Zou S."/>
            <person name="Wang X."/>
            <person name="Liu X."/>
            <person name="Wang F."/>
            <person name="Yang Y."/>
            <person name="An X."/>
            <person name="Dong Z."/>
            <person name="Zhang K."/>
            <person name="Zhang X."/>
            <person name="Luo M.C."/>
            <person name="Dvorak J."/>
            <person name="Tong Y."/>
            <person name="Wang J."/>
            <person name="Yang H."/>
            <person name="Li Z."/>
            <person name="Wang D."/>
            <person name="Zhang A."/>
            <person name="Wang J."/>
        </authorList>
    </citation>
    <scope>NUCLEOTIDE SEQUENCE</scope>
    <source>
        <strain evidence="3">cv. G1812</strain>
    </source>
</reference>
<dbReference type="EnsemblPlants" id="TuG1812G0700005109.01.T01">
    <property type="protein sequence ID" value="TuG1812G0700005109.01.T01.cds445417"/>
    <property type="gene ID" value="TuG1812G0700005109.01"/>
</dbReference>
<proteinExistence type="predicted"/>
<protein>
    <submittedName>
        <fullName evidence="2">Uncharacterized protein</fullName>
    </submittedName>
</protein>
<dbReference type="Proteomes" id="UP000015106">
    <property type="component" value="Chromosome 7"/>
</dbReference>
<dbReference type="AlphaFoldDB" id="A0A8R7R7G5"/>
<keyword evidence="3" id="KW-1185">Reference proteome</keyword>
<name>A0A8R7R7G5_TRIUA</name>